<dbReference type="AlphaFoldDB" id="A0A2P5BGK2"/>
<gene>
    <name evidence="1" type="ORF">TorRG33x02_321900</name>
</gene>
<dbReference type="InParanoid" id="A0A2P5BGK2"/>
<comment type="caution">
    <text evidence="1">The sequence shown here is derived from an EMBL/GenBank/DDBJ whole genome shotgun (WGS) entry which is preliminary data.</text>
</comment>
<protein>
    <submittedName>
        <fullName evidence="1">Uncharacterized protein</fullName>
    </submittedName>
</protein>
<evidence type="ECO:0000313" key="2">
    <source>
        <dbReference type="Proteomes" id="UP000237000"/>
    </source>
</evidence>
<proteinExistence type="predicted"/>
<keyword evidence="2" id="KW-1185">Reference proteome</keyword>
<sequence length="175" mass="19649">MDLDHILQLCEHLCLDEEDGPIMELNKESLNVGKDCLALSLVGKIIGNRPANCEGLENNMKAIWRINHRIRVEDLGNNNFTLGARQIEIGFLREDHACMTEECAREWGAVIGPVDKRIGHKALECPIKNDEEGTLSIDRMGRFGAWLRALSLTRICDRKGKSVVMVPTGLRKENS</sequence>
<name>A0A2P5BGK2_TREOI</name>
<accession>A0A2P5BGK2</accession>
<dbReference type="EMBL" id="JXTC01000526">
    <property type="protein sequence ID" value="PON47905.1"/>
    <property type="molecule type" value="Genomic_DNA"/>
</dbReference>
<evidence type="ECO:0000313" key="1">
    <source>
        <dbReference type="EMBL" id="PON47905.1"/>
    </source>
</evidence>
<dbReference type="OrthoDB" id="1827850at2759"/>
<dbReference type="Proteomes" id="UP000237000">
    <property type="component" value="Unassembled WGS sequence"/>
</dbReference>
<organism evidence="1 2">
    <name type="scientific">Trema orientale</name>
    <name type="common">Charcoal tree</name>
    <name type="synonym">Celtis orientalis</name>
    <dbReference type="NCBI Taxonomy" id="63057"/>
    <lineage>
        <taxon>Eukaryota</taxon>
        <taxon>Viridiplantae</taxon>
        <taxon>Streptophyta</taxon>
        <taxon>Embryophyta</taxon>
        <taxon>Tracheophyta</taxon>
        <taxon>Spermatophyta</taxon>
        <taxon>Magnoliopsida</taxon>
        <taxon>eudicotyledons</taxon>
        <taxon>Gunneridae</taxon>
        <taxon>Pentapetalae</taxon>
        <taxon>rosids</taxon>
        <taxon>fabids</taxon>
        <taxon>Rosales</taxon>
        <taxon>Cannabaceae</taxon>
        <taxon>Trema</taxon>
    </lineage>
</organism>
<reference evidence="2" key="1">
    <citation type="submission" date="2016-06" db="EMBL/GenBank/DDBJ databases">
        <title>Parallel loss of symbiosis genes in relatives of nitrogen-fixing non-legume Parasponia.</title>
        <authorList>
            <person name="Van Velzen R."/>
            <person name="Holmer R."/>
            <person name="Bu F."/>
            <person name="Rutten L."/>
            <person name="Van Zeijl A."/>
            <person name="Liu W."/>
            <person name="Santuari L."/>
            <person name="Cao Q."/>
            <person name="Sharma T."/>
            <person name="Shen D."/>
            <person name="Roswanjaya Y."/>
            <person name="Wardhani T."/>
            <person name="Kalhor M.S."/>
            <person name="Jansen J."/>
            <person name="Van den Hoogen J."/>
            <person name="Gungor B."/>
            <person name="Hartog M."/>
            <person name="Hontelez J."/>
            <person name="Verver J."/>
            <person name="Yang W.-C."/>
            <person name="Schijlen E."/>
            <person name="Repin R."/>
            <person name="Schilthuizen M."/>
            <person name="Schranz E."/>
            <person name="Heidstra R."/>
            <person name="Miyata K."/>
            <person name="Fedorova E."/>
            <person name="Kohlen W."/>
            <person name="Bisseling T."/>
            <person name="Smit S."/>
            <person name="Geurts R."/>
        </authorList>
    </citation>
    <scope>NUCLEOTIDE SEQUENCE [LARGE SCALE GENOMIC DNA]</scope>
    <source>
        <strain evidence="2">cv. RG33-2</strain>
    </source>
</reference>